<dbReference type="PANTHER" id="PTHR46839:SF3">
    <property type="entry name" value="SUSHI DOMAIN-CONTAINING PROTEIN 6"/>
    <property type="match status" value="1"/>
</dbReference>
<dbReference type="GO" id="GO:0006974">
    <property type="term" value="P:DNA damage response"/>
    <property type="evidence" value="ECO:0007669"/>
    <property type="project" value="TreeGrafter"/>
</dbReference>
<evidence type="ECO:0000259" key="4">
    <source>
        <dbReference type="PROSITE" id="PS50923"/>
    </source>
</evidence>
<comment type="caution">
    <text evidence="2">Lacks conserved residue(s) required for the propagation of feature annotation.</text>
</comment>
<dbReference type="SMART" id="SM00032">
    <property type="entry name" value="CCP"/>
    <property type="match status" value="1"/>
</dbReference>
<dbReference type="PROSITE" id="PS50923">
    <property type="entry name" value="SUSHI"/>
    <property type="match status" value="1"/>
</dbReference>
<feature type="region of interest" description="Disordered" evidence="3">
    <location>
        <begin position="279"/>
        <end position="332"/>
    </location>
</feature>
<dbReference type="InterPro" id="IPR000436">
    <property type="entry name" value="Sushi_SCR_CCP_dom"/>
</dbReference>
<gene>
    <name evidence="5" type="ORF">HF521_003000</name>
</gene>
<keyword evidence="6" id="KW-1185">Reference proteome</keyword>
<dbReference type="CDD" id="cd00033">
    <property type="entry name" value="CCP"/>
    <property type="match status" value="1"/>
</dbReference>
<feature type="disulfide bond" evidence="2">
    <location>
        <begin position="147"/>
        <end position="174"/>
    </location>
</feature>
<dbReference type="EMBL" id="JABFDY010000012">
    <property type="protein sequence ID" value="KAF7700042.1"/>
    <property type="molecule type" value="Genomic_DNA"/>
</dbReference>
<proteinExistence type="predicted"/>
<organism evidence="5 6">
    <name type="scientific">Silurus meridionalis</name>
    <name type="common">Southern catfish</name>
    <name type="synonym">Silurus soldatovi meridionalis</name>
    <dbReference type="NCBI Taxonomy" id="175797"/>
    <lineage>
        <taxon>Eukaryota</taxon>
        <taxon>Metazoa</taxon>
        <taxon>Chordata</taxon>
        <taxon>Craniata</taxon>
        <taxon>Vertebrata</taxon>
        <taxon>Euteleostomi</taxon>
        <taxon>Actinopterygii</taxon>
        <taxon>Neopterygii</taxon>
        <taxon>Teleostei</taxon>
        <taxon>Ostariophysi</taxon>
        <taxon>Siluriformes</taxon>
        <taxon>Siluridae</taxon>
        <taxon>Silurus</taxon>
    </lineage>
</organism>
<evidence type="ECO:0000313" key="6">
    <source>
        <dbReference type="Proteomes" id="UP000606274"/>
    </source>
</evidence>
<evidence type="ECO:0000256" key="3">
    <source>
        <dbReference type="SAM" id="MobiDB-lite"/>
    </source>
</evidence>
<keyword evidence="1 2" id="KW-1015">Disulfide bond</keyword>
<evidence type="ECO:0000313" key="5">
    <source>
        <dbReference type="EMBL" id="KAF7700042.1"/>
    </source>
</evidence>
<protein>
    <recommendedName>
        <fullName evidence="4">Sushi domain-containing protein</fullName>
    </recommendedName>
</protein>
<dbReference type="Proteomes" id="UP000606274">
    <property type="component" value="Unassembled WGS sequence"/>
</dbReference>
<dbReference type="PANTHER" id="PTHR46839">
    <property type="entry name" value="SUSHI DOMAIN-CONTAINING PROTEIN 6"/>
    <property type="match status" value="1"/>
</dbReference>
<feature type="compositionally biased region" description="Low complexity" evidence="3">
    <location>
        <begin position="279"/>
        <end position="297"/>
    </location>
</feature>
<keyword evidence="2" id="KW-0768">Sushi</keyword>
<reference evidence="5" key="1">
    <citation type="submission" date="2020-08" db="EMBL/GenBank/DDBJ databases">
        <title>Chromosome-level assembly of Southern catfish (Silurus meridionalis) provides insights into visual adaptation to the nocturnal and benthic lifestyles.</title>
        <authorList>
            <person name="Zhang Y."/>
            <person name="Wang D."/>
            <person name="Peng Z."/>
        </authorList>
    </citation>
    <scope>NUCLEOTIDE SEQUENCE</scope>
    <source>
        <strain evidence="5">SWU-2019-XX</strain>
        <tissue evidence="5">Muscle</tissue>
    </source>
</reference>
<dbReference type="AlphaFoldDB" id="A0A8T0B683"/>
<sequence>MSSSDLRNCCNVCVGGFSLRLPRVEPVRSRSQSEASLCVTASLCQPIRSLATPGNWVARKPDGQLIADSSLLASHPGRVFLMSTHRLSLWPCLHALMGYVVFILTSLPEISTGQNCSHPIIPEHGGFYCKPSPCRGFLPKSRIYYFCESGYVLLNSVHHSSCRKGRWEPSIPTCVPNTAGHAKYEERVNNSIPSVATTAVGVSIFLLTTTACMVIKSRLYPCQSQSRRSSDQLDLMVDGLPVSLPTYEEAVYGSWGQRIQPMRGPTQLLLASSENSPLSSLIQSGSSNCTDSSNQSSEAPPPYEERQPRSVDGGNEGEARASHIALSVEKDN</sequence>
<dbReference type="Gene3D" id="2.10.70.10">
    <property type="entry name" value="Complement Module, domain 1"/>
    <property type="match status" value="1"/>
</dbReference>
<dbReference type="InterPro" id="IPR035976">
    <property type="entry name" value="Sushi/SCR/CCP_sf"/>
</dbReference>
<evidence type="ECO:0000256" key="1">
    <source>
        <dbReference type="ARBA" id="ARBA00023157"/>
    </source>
</evidence>
<accession>A0A8T0B683</accession>
<name>A0A8T0B683_SILME</name>
<comment type="caution">
    <text evidence="5">The sequence shown here is derived from an EMBL/GenBank/DDBJ whole genome shotgun (WGS) entry which is preliminary data.</text>
</comment>
<evidence type="ECO:0000256" key="2">
    <source>
        <dbReference type="PROSITE-ProRule" id="PRU00302"/>
    </source>
</evidence>
<dbReference type="Pfam" id="PF00084">
    <property type="entry name" value="Sushi"/>
    <property type="match status" value="1"/>
</dbReference>
<dbReference type="SUPFAM" id="SSF57535">
    <property type="entry name" value="Complement control module/SCR domain"/>
    <property type="match status" value="1"/>
</dbReference>
<feature type="domain" description="Sushi" evidence="4">
    <location>
        <begin position="114"/>
        <end position="176"/>
    </location>
</feature>
<dbReference type="InterPro" id="IPR042866">
    <property type="entry name" value="SUSD6"/>
</dbReference>